<dbReference type="SUPFAM" id="SSF52540">
    <property type="entry name" value="P-loop containing nucleoside triphosphate hydrolases"/>
    <property type="match status" value="1"/>
</dbReference>
<dbReference type="GO" id="GO:0016887">
    <property type="term" value="F:ATP hydrolysis activity"/>
    <property type="evidence" value="ECO:0007669"/>
    <property type="project" value="InterPro"/>
</dbReference>
<evidence type="ECO:0000256" key="1">
    <source>
        <dbReference type="ARBA" id="ARBA00022448"/>
    </source>
</evidence>
<dbReference type="InterPro" id="IPR003593">
    <property type="entry name" value="AAA+_ATPase"/>
</dbReference>
<dbReference type="InterPro" id="IPR008995">
    <property type="entry name" value="Mo/tungstate-bd_C_term_dom"/>
</dbReference>
<keyword evidence="3 9" id="KW-0500">Molybdenum</keyword>
<dbReference type="Gene3D" id="3.40.50.300">
    <property type="entry name" value="P-loop containing nucleotide triphosphate hydrolases"/>
    <property type="match status" value="1"/>
</dbReference>
<keyword evidence="7" id="KW-1278">Translocase</keyword>
<dbReference type="PANTHER" id="PTHR43514:SF10">
    <property type="entry name" value="MOLYBDENUM IMPORT ATP-BINDING PROTEIN MODC 2"/>
    <property type="match status" value="1"/>
</dbReference>
<comment type="caution">
    <text evidence="12">The sequence shown here is derived from an EMBL/GenBank/DDBJ whole genome shotgun (WGS) entry which is preliminary data.</text>
</comment>
<dbReference type="Pfam" id="PF00005">
    <property type="entry name" value="ABC_tran"/>
    <property type="match status" value="1"/>
</dbReference>
<protein>
    <submittedName>
        <fullName evidence="12">Molybdenum ABC transporter ATP-binding protein</fullName>
    </submittedName>
</protein>
<dbReference type="Gene3D" id="2.40.50.100">
    <property type="match status" value="1"/>
</dbReference>
<keyword evidence="8" id="KW-0472">Membrane</keyword>
<dbReference type="GO" id="GO:0015098">
    <property type="term" value="F:molybdate ion transmembrane transporter activity"/>
    <property type="evidence" value="ECO:0007669"/>
    <property type="project" value="InterPro"/>
</dbReference>
<dbReference type="InterPro" id="IPR050334">
    <property type="entry name" value="Molybdenum_import_ModC"/>
</dbReference>
<dbReference type="SMART" id="SM00382">
    <property type="entry name" value="AAA"/>
    <property type="match status" value="1"/>
</dbReference>
<dbReference type="GO" id="GO:0005524">
    <property type="term" value="F:ATP binding"/>
    <property type="evidence" value="ECO:0007669"/>
    <property type="project" value="UniProtKB-KW"/>
</dbReference>
<dbReference type="PROSITE" id="PS00211">
    <property type="entry name" value="ABC_TRANSPORTER_1"/>
    <property type="match status" value="1"/>
</dbReference>
<dbReference type="GO" id="GO:0140359">
    <property type="term" value="F:ABC-type transporter activity"/>
    <property type="evidence" value="ECO:0007669"/>
    <property type="project" value="InterPro"/>
</dbReference>
<reference evidence="12 13" key="1">
    <citation type="submission" date="2019-09" db="EMBL/GenBank/DDBJ databases">
        <title>Hydrogenophaga aromatica sp. nov., isolated from a para-xylene-degrading enrichment culture.</title>
        <authorList>
            <person name="Tancsics A."/>
            <person name="Banerjee S."/>
        </authorList>
    </citation>
    <scope>NUCLEOTIDE SEQUENCE [LARGE SCALE GENOMIC DNA]</scope>
    <source>
        <strain evidence="12 13">D2P1</strain>
    </source>
</reference>
<dbReference type="PROSITE" id="PS50893">
    <property type="entry name" value="ABC_TRANSPORTER_2"/>
    <property type="match status" value="1"/>
</dbReference>
<keyword evidence="5" id="KW-0547">Nucleotide-binding</keyword>
<evidence type="ECO:0000256" key="9">
    <source>
        <dbReference type="PROSITE-ProRule" id="PRU01213"/>
    </source>
</evidence>
<evidence type="ECO:0000313" key="13">
    <source>
        <dbReference type="Proteomes" id="UP000545507"/>
    </source>
</evidence>
<dbReference type="InterPro" id="IPR017871">
    <property type="entry name" value="ABC_transporter-like_CS"/>
</dbReference>
<organism evidence="12 13">
    <name type="scientific">Hydrogenophaga aromaticivorans</name>
    <dbReference type="NCBI Taxonomy" id="2610898"/>
    <lineage>
        <taxon>Bacteria</taxon>
        <taxon>Pseudomonadati</taxon>
        <taxon>Pseudomonadota</taxon>
        <taxon>Betaproteobacteria</taxon>
        <taxon>Burkholderiales</taxon>
        <taxon>Comamonadaceae</taxon>
        <taxon>Hydrogenophaga</taxon>
    </lineage>
</organism>
<dbReference type="GO" id="GO:0016020">
    <property type="term" value="C:membrane"/>
    <property type="evidence" value="ECO:0007669"/>
    <property type="project" value="InterPro"/>
</dbReference>
<dbReference type="EMBL" id="VYGV01000025">
    <property type="protein sequence ID" value="NWF47951.1"/>
    <property type="molecule type" value="Genomic_DNA"/>
</dbReference>
<evidence type="ECO:0000256" key="6">
    <source>
        <dbReference type="ARBA" id="ARBA00022840"/>
    </source>
</evidence>
<evidence type="ECO:0000256" key="5">
    <source>
        <dbReference type="ARBA" id="ARBA00022741"/>
    </source>
</evidence>
<keyword evidence="13" id="KW-1185">Reference proteome</keyword>
<dbReference type="InterPro" id="IPR011868">
    <property type="entry name" value="ModC_ABC_ATP-bd"/>
</dbReference>
<dbReference type="InterPro" id="IPR003439">
    <property type="entry name" value="ABC_transporter-like_ATP-bd"/>
</dbReference>
<name>A0A7Y8H0I5_9BURK</name>
<evidence type="ECO:0000256" key="3">
    <source>
        <dbReference type="ARBA" id="ARBA00022505"/>
    </source>
</evidence>
<evidence type="ECO:0000259" key="11">
    <source>
        <dbReference type="PROSITE" id="PS51866"/>
    </source>
</evidence>
<evidence type="ECO:0000256" key="2">
    <source>
        <dbReference type="ARBA" id="ARBA00022475"/>
    </source>
</evidence>
<keyword evidence="6 12" id="KW-0067">ATP-binding</keyword>
<dbReference type="NCBIfam" id="TIGR02142">
    <property type="entry name" value="modC_ABC"/>
    <property type="match status" value="1"/>
</dbReference>
<dbReference type="InterPro" id="IPR004606">
    <property type="entry name" value="Mop_domain"/>
</dbReference>
<proteinExistence type="predicted"/>
<keyword evidence="4" id="KW-0997">Cell inner membrane</keyword>
<dbReference type="SUPFAM" id="SSF50331">
    <property type="entry name" value="MOP-like"/>
    <property type="match status" value="1"/>
</dbReference>
<evidence type="ECO:0000256" key="8">
    <source>
        <dbReference type="ARBA" id="ARBA00023136"/>
    </source>
</evidence>
<keyword evidence="2" id="KW-1003">Cell membrane</keyword>
<sequence>MTSGLTLQTRLVRGAFTLALDLTLPGRGLTALFGASGSGKTTCLRVLAGLEPAASGRLSVGGELWQDSARGLFVPPHQRALGYVFQEASLFDHLSVQDNIRFGYRRTPAAQRRYGWDHGLALLGIGHLLRRMPHELSGGERQRVAMARALATSPRVLLMDEPLAALDAPRKAEILPWLEQLHQALDIPVVYVTHSVDEVARLADHVVLLEQGRVLAQGPVLELMTRADLPLAHGDSAGALVEAVTCGLQSDSDLCELRFDGGTLLLPQTRATPLPDRTPVRVRIQARDVSLSLMKPEQTSVLNCLPATVSDVCDDGPGQVLVGLRLGHDTRLLSRISRLSCERLGITPGLPVYAQIKGVAMVR</sequence>
<dbReference type="AlphaFoldDB" id="A0A7Y8H0I5"/>
<dbReference type="RefSeq" id="WP_177138086.1">
    <property type="nucleotide sequence ID" value="NZ_VYGV01000025.1"/>
</dbReference>
<evidence type="ECO:0000313" key="12">
    <source>
        <dbReference type="EMBL" id="NWF47951.1"/>
    </source>
</evidence>
<evidence type="ECO:0000256" key="4">
    <source>
        <dbReference type="ARBA" id="ARBA00022519"/>
    </source>
</evidence>
<dbReference type="InterPro" id="IPR027417">
    <property type="entry name" value="P-loop_NTPase"/>
</dbReference>
<gene>
    <name evidence="12" type="primary">modC</name>
    <name evidence="12" type="ORF">F3K02_22240</name>
</gene>
<dbReference type="Proteomes" id="UP000545507">
    <property type="component" value="Unassembled WGS sequence"/>
</dbReference>
<evidence type="ECO:0000256" key="7">
    <source>
        <dbReference type="ARBA" id="ARBA00022967"/>
    </source>
</evidence>
<feature type="domain" description="Mop" evidence="11">
    <location>
        <begin position="298"/>
        <end position="363"/>
    </location>
</feature>
<dbReference type="PANTHER" id="PTHR43514">
    <property type="entry name" value="ABC TRANSPORTER I FAMILY MEMBER 10"/>
    <property type="match status" value="1"/>
</dbReference>
<evidence type="ECO:0000259" key="10">
    <source>
        <dbReference type="PROSITE" id="PS50893"/>
    </source>
</evidence>
<feature type="domain" description="ABC transporter" evidence="10">
    <location>
        <begin position="2"/>
        <end position="236"/>
    </location>
</feature>
<keyword evidence="1" id="KW-0813">Transport</keyword>
<dbReference type="Pfam" id="PF03459">
    <property type="entry name" value="TOBE"/>
    <property type="match status" value="1"/>
</dbReference>
<accession>A0A7Y8H0I5</accession>
<dbReference type="PROSITE" id="PS51866">
    <property type="entry name" value="MOP"/>
    <property type="match status" value="1"/>
</dbReference>
<dbReference type="InterPro" id="IPR005116">
    <property type="entry name" value="Transp-assoc_OB_typ1"/>
</dbReference>